<evidence type="ECO:0000313" key="2">
    <source>
        <dbReference type="Proteomes" id="UP000285326"/>
    </source>
</evidence>
<reference evidence="1 2" key="1">
    <citation type="journal article" date="2018" name="BMC Genomics">
        <title>Comparative genome analyses reveal sequence features reflecting distinct modes of host-adaptation between dicot and monocot powdery mildew.</title>
        <authorList>
            <person name="Wu Y."/>
            <person name="Ma X."/>
            <person name="Pan Z."/>
            <person name="Kale S.D."/>
            <person name="Song Y."/>
            <person name="King H."/>
            <person name="Zhang Q."/>
            <person name="Presley C."/>
            <person name="Deng X."/>
            <person name="Wei C.I."/>
            <person name="Xiao S."/>
        </authorList>
    </citation>
    <scope>NUCLEOTIDE SEQUENCE [LARGE SCALE GENOMIC DNA]</scope>
    <source>
        <strain evidence="1">UMSG1</strain>
    </source>
</reference>
<gene>
    <name evidence="1" type="ORF">GcM1_212029</name>
</gene>
<organism evidence="1 2">
    <name type="scientific">Golovinomyces cichoracearum</name>
    <dbReference type="NCBI Taxonomy" id="62708"/>
    <lineage>
        <taxon>Eukaryota</taxon>
        <taxon>Fungi</taxon>
        <taxon>Dikarya</taxon>
        <taxon>Ascomycota</taxon>
        <taxon>Pezizomycotina</taxon>
        <taxon>Leotiomycetes</taxon>
        <taxon>Erysiphales</taxon>
        <taxon>Erysiphaceae</taxon>
        <taxon>Golovinomyces</taxon>
    </lineage>
</organism>
<evidence type="ECO:0000313" key="1">
    <source>
        <dbReference type="EMBL" id="RKF78304.1"/>
    </source>
</evidence>
<comment type="caution">
    <text evidence="1">The sequence shown here is derived from an EMBL/GenBank/DDBJ whole genome shotgun (WGS) entry which is preliminary data.</text>
</comment>
<dbReference type="AlphaFoldDB" id="A0A420IUU9"/>
<protein>
    <submittedName>
        <fullName evidence="1">Uncharacterized protein</fullName>
    </submittedName>
</protein>
<dbReference type="EMBL" id="MCBS01021263">
    <property type="protein sequence ID" value="RKF78304.1"/>
    <property type="molecule type" value="Genomic_DNA"/>
</dbReference>
<proteinExistence type="predicted"/>
<accession>A0A420IUU9</accession>
<sequence>MAGLLQPTTWDVEDFKQASIKKFQRMTSTSSDGNVEKEIQNPKEEMTETLVSYHGRAQELLRRSNGHDEENDEDSPLSILERTILSIIIKYMILTKSNIVAGSLRIAFEKTKKAIETISQREEIERERMERRELDHFRNQNLKEWGRPLGATLAAIDNQRSRNQAPEFYSIQENYNSRYDAE</sequence>
<dbReference type="Proteomes" id="UP000285326">
    <property type="component" value="Unassembled WGS sequence"/>
</dbReference>
<name>A0A420IUU9_9PEZI</name>